<protein>
    <recommendedName>
        <fullName evidence="5">Flagellar protein FliL</fullName>
    </recommendedName>
</protein>
<dbReference type="RefSeq" id="WP_380717925.1">
    <property type="nucleotide sequence ID" value="NZ_JBHSGI010000015.1"/>
</dbReference>
<gene>
    <name evidence="3" type="ORF">ACFO5X_13120</name>
</gene>
<feature type="signal peptide" evidence="2">
    <location>
        <begin position="1"/>
        <end position="18"/>
    </location>
</feature>
<feature type="compositionally biased region" description="Basic and acidic residues" evidence="1">
    <location>
        <begin position="84"/>
        <end position="102"/>
    </location>
</feature>
<keyword evidence="2" id="KW-0732">Signal</keyword>
<evidence type="ECO:0000256" key="1">
    <source>
        <dbReference type="SAM" id="MobiDB-lite"/>
    </source>
</evidence>
<proteinExistence type="predicted"/>
<name>A0ABV9KIT8_9RHOB</name>
<dbReference type="Proteomes" id="UP001595973">
    <property type="component" value="Unassembled WGS sequence"/>
</dbReference>
<dbReference type="EMBL" id="JBHSGI010000015">
    <property type="protein sequence ID" value="MFC4669496.1"/>
    <property type="molecule type" value="Genomic_DNA"/>
</dbReference>
<accession>A0ABV9KIT8</accession>
<sequence length="208" mass="22242">MKMLLIAAAVVPVLCVGAGFGAGKMLTGSHAEAEAAVTNQSDAGEQEAKALIEAAEKKDKSAATAHPAQEDHGHTPKAAADAGNHPKTDEHAKSTDKPKKASSDVVKLGQVTVPIYKPMSVTYVVADLGVAMSSAEMAAHYRVAENAVRLRDNIMQTFRKATENPKMRRASLDSDWLSKTLSDNLRAEFGEAEEVLFLTLFKKDVPRS</sequence>
<organism evidence="3 4">
    <name type="scientific">Seohaeicola nanhaiensis</name>
    <dbReference type="NCBI Taxonomy" id="1387282"/>
    <lineage>
        <taxon>Bacteria</taxon>
        <taxon>Pseudomonadati</taxon>
        <taxon>Pseudomonadota</taxon>
        <taxon>Alphaproteobacteria</taxon>
        <taxon>Rhodobacterales</taxon>
        <taxon>Roseobacteraceae</taxon>
        <taxon>Seohaeicola</taxon>
    </lineage>
</organism>
<feature type="region of interest" description="Disordered" evidence="1">
    <location>
        <begin position="55"/>
        <end position="104"/>
    </location>
</feature>
<keyword evidence="4" id="KW-1185">Reference proteome</keyword>
<evidence type="ECO:0008006" key="5">
    <source>
        <dbReference type="Google" id="ProtNLM"/>
    </source>
</evidence>
<feature type="chain" id="PRO_5047421320" description="Flagellar protein FliL" evidence="2">
    <location>
        <begin position="19"/>
        <end position="208"/>
    </location>
</feature>
<evidence type="ECO:0000256" key="2">
    <source>
        <dbReference type="SAM" id="SignalP"/>
    </source>
</evidence>
<reference evidence="4" key="1">
    <citation type="journal article" date="2019" name="Int. J. Syst. Evol. Microbiol.">
        <title>The Global Catalogue of Microorganisms (GCM) 10K type strain sequencing project: providing services to taxonomists for standard genome sequencing and annotation.</title>
        <authorList>
            <consortium name="The Broad Institute Genomics Platform"/>
            <consortium name="The Broad Institute Genome Sequencing Center for Infectious Disease"/>
            <person name="Wu L."/>
            <person name="Ma J."/>
        </authorList>
    </citation>
    <scope>NUCLEOTIDE SEQUENCE [LARGE SCALE GENOMIC DNA]</scope>
    <source>
        <strain evidence="4">CGMCC 4.7283</strain>
    </source>
</reference>
<comment type="caution">
    <text evidence="3">The sequence shown here is derived from an EMBL/GenBank/DDBJ whole genome shotgun (WGS) entry which is preliminary data.</text>
</comment>
<evidence type="ECO:0000313" key="4">
    <source>
        <dbReference type="Proteomes" id="UP001595973"/>
    </source>
</evidence>
<evidence type="ECO:0000313" key="3">
    <source>
        <dbReference type="EMBL" id="MFC4669496.1"/>
    </source>
</evidence>